<dbReference type="OrthoDB" id="5322539at2759"/>
<proteinExistence type="predicted"/>
<dbReference type="STRING" id="1810919.A0A3D8SJX0"/>
<dbReference type="PANTHER" id="PTHR35041:SF6">
    <property type="entry name" value="FORMYLMETHIONINE DEFORMYLASE-LIKE PROTEIN-RELATED"/>
    <property type="match status" value="1"/>
</dbReference>
<evidence type="ECO:0000313" key="4">
    <source>
        <dbReference type="Proteomes" id="UP000256690"/>
    </source>
</evidence>
<name>A0A3D8SJX0_9EURO</name>
<feature type="transmembrane region" description="Helical" evidence="2">
    <location>
        <begin position="104"/>
        <end position="125"/>
    </location>
</feature>
<sequence length="611" mass="66545">MSSPTASHTDYNPRRPGSPGHVPADLQTVTLDPEVLDQQASNTEHKDSPAPTPAAWGIGWQCPAMMVGSAVCGALVALGHHIYYNTLDTTRVTSVEQQTWAVRIGTGLAFISRAFLVAAVGAAAAQETWATLRKKSIRLYGINNMFSILNNPMAFLSLDIWLYAKTLTVLAIVSWLIPLAAVITPATLSVRLRIASNETRMQVPTIDFALNTTWDSWMALEGTGRIESYLGYSPDISRLFAATSVSISVLPVSAPLPNSSYTLDFWGPSYRCERLNDVVAQDGSIQDIWNTEISGDIDPDFTIYIGTQPSQLNNTIFVYAAGSNPVWNAENATQPTELVCQLWNTSYVVSLNFSDGVQALTPISTTPSAFANWSTEEATESAYKNKERVNAGFHIVSMLFQDLLHRQLKTGATGSLRQEVTGHRSAQSSISITQTGLFSCPDLWNSSTYEDAQVTKTRDATRCRNKTLARAIEDLSHNFTYSLLSLNSANTSVNVTSSFPQNYFSYNQRNLLAAYIVSVGVTVGCVVVGFLAMHRNGISQNTSFSTVLLTTRNPELDGLAVGNCLGSDKMGVDVGKVRLRFGEIEGAGEYRHAAFGTKASVTPISKGREYY</sequence>
<evidence type="ECO:0000256" key="2">
    <source>
        <dbReference type="SAM" id="Phobius"/>
    </source>
</evidence>
<dbReference type="AlphaFoldDB" id="A0A3D8SJX0"/>
<gene>
    <name evidence="3" type="ORF">DSM5745_03269</name>
</gene>
<protein>
    <submittedName>
        <fullName evidence="3">Uncharacterized protein</fullName>
    </submittedName>
</protein>
<keyword evidence="2" id="KW-0472">Membrane</keyword>
<comment type="caution">
    <text evidence="3">The sequence shown here is derived from an EMBL/GenBank/DDBJ whole genome shotgun (WGS) entry which is preliminary data.</text>
</comment>
<dbReference type="Proteomes" id="UP000256690">
    <property type="component" value="Unassembled WGS sequence"/>
</dbReference>
<feature type="transmembrane region" description="Helical" evidence="2">
    <location>
        <begin position="170"/>
        <end position="192"/>
    </location>
</feature>
<feature type="compositionally biased region" description="Polar residues" evidence="1">
    <location>
        <begin position="1"/>
        <end position="10"/>
    </location>
</feature>
<feature type="region of interest" description="Disordered" evidence="1">
    <location>
        <begin position="1"/>
        <end position="25"/>
    </location>
</feature>
<keyword evidence="4" id="KW-1185">Reference proteome</keyword>
<dbReference type="GeneID" id="38113639"/>
<dbReference type="EMBL" id="PVWQ01000003">
    <property type="protein sequence ID" value="RDW86627.1"/>
    <property type="molecule type" value="Genomic_DNA"/>
</dbReference>
<feature type="transmembrane region" description="Helical" evidence="2">
    <location>
        <begin position="512"/>
        <end position="533"/>
    </location>
</feature>
<organism evidence="3 4">
    <name type="scientific">Aspergillus mulundensis</name>
    <dbReference type="NCBI Taxonomy" id="1810919"/>
    <lineage>
        <taxon>Eukaryota</taxon>
        <taxon>Fungi</taxon>
        <taxon>Dikarya</taxon>
        <taxon>Ascomycota</taxon>
        <taxon>Pezizomycotina</taxon>
        <taxon>Eurotiomycetes</taxon>
        <taxon>Eurotiomycetidae</taxon>
        <taxon>Eurotiales</taxon>
        <taxon>Aspergillaceae</taxon>
        <taxon>Aspergillus</taxon>
        <taxon>Aspergillus subgen. Nidulantes</taxon>
    </lineage>
</organism>
<dbReference type="RefSeq" id="XP_026606151.1">
    <property type="nucleotide sequence ID" value="XM_026745285.1"/>
</dbReference>
<keyword evidence="2" id="KW-0812">Transmembrane</keyword>
<dbReference type="PANTHER" id="PTHR35041">
    <property type="entry name" value="MEDIATOR OF RNA POLYMERASE II TRANSCRIPTION SUBUNIT 1"/>
    <property type="match status" value="1"/>
</dbReference>
<keyword evidence="2" id="KW-1133">Transmembrane helix</keyword>
<feature type="transmembrane region" description="Helical" evidence="2">
    <location>
        <begin position="64"/>
        <end position="84"/>
    </location>
</feature>
<accession>A0A3D8SJX0</accession>
<reference evidence="3 4" key="1">
    <citation type="journal article" date="2018" name="IMA Fungus">
        <title>IMA Genome-F 9: Draft genome sequence of Annulohypoxylon stygium, Aspergillus mulundensis, Berkeleyomyces basicola (syn. Thielaviopsis basicola), Ceratocystis smalleyi, two Cercospora beticola strains, Coleophoma cylindrospora, Fusarium fracticaudum, Phialophora cf. hyalina, and Morchella septimelata.</title>
        <authorList>
            <person name="Wingfield B.D."/>
            <person name="Bills G.F."/>
            <person name="Dong Y."/>
            <person name="Huang W."/>
            <person name="Nel W.J."/>
            <person name="Swalarsk-Parry B.S."/>
            <person name="Vaghefi N."/>
            <person name="Wilken P.M."/>
            <person name="An Z."/>
            <person name="de Beer Z.W."/>
            <person name="De Vos L."/>
            <person name="Chen L."/>
            <person name="Duong T.A."/>
            <person name="Gao Y."/>
            <person name="Hammerbacher A."/>
            <person name="Kikkert J.R."/>
            <person name="Li Y."/>
            <person name="Li H."/>
            <person name="Li K."/>
            <person name="Li Q."/>
            <person name="Liu X."/>
            <person name="Ma X."/>
            <person name="Naidoo K."/>
            <person name="Pethybridge S.J."/>
            <person name="Sun J."/>
            <person name="Steenkamp E.T."/>
            <person name="van der Nest M.A."/>
            <person name="van Wyk S."/>
            <person name="Wingfield M.J."/>
            <person name="Xiong C."/>
            <person name="Yue Q."/>
            <person name="Zhang X."/>
        </authorList>
    </citation>
    <scope>NUCLEOTIDE SEQUENCE [LARGE SCALE GENOMIC DNA]</scope>
    <source>
        <strain evidence="3 4">DSM 5745</strain>
    </source>
</reference>
<evidence type="ECO:0000313" key="3">
    <source>
        <dbReference type="EMBL" id="RDW86627.1"/>
    </source>
</evidence>
<evidence type="ECO:0000256" key="1">
    <source>
        <dbReference type="SAM" id="MobiDB-lite"/>
    </source>
</evidence>